<dbReference type="EMBL" id="MN059328">
    <property type="protein sequence ID" value="QED44428.1"/>
    <property type="molecule type" value="Genomic_RNA"/>
</dbReference>
<dbReference type="InterPro" id="IPR027417">
    <property type="entry name" value="P-loop_NTPase"/>
</dbReference>
<proteinExistence type="predicted"/>
<protein>
    <submittedName>
        <fullName evidence="2">TGB1</fullName>
    </submittedName>
</protein>
<dbReference type="SUPFAM" id="SSF52540">
    <property type="entry name" value="P-loop containing nucleoside triphosphate hydrolases"/>
    <property type="match status" value="1"/>
</dbReference>
<dbReference type="InterPro" id="IPR027351">
    <property type="entry name" value="(+)RNA_virus_helicase_core_dom"/>
</dbReference>
<feature type="domain" description="(+)RNA virus helicase C-terminal" evidence="1">
    <location>
        <begin position="26"/>
        <end position="226"/>
    </location>
</feature>
<accession>A0A6M2YWW1</accession>
<evidence type="ECO:0000313" key="2">
    <source>
        <dbReference type="EMBL" id="QED44428.1"/>
    </source>
</evidence>
<sequence length="244" mass="27140">MKTELLIQTLTNHQFQRTSEPLREPLVVHGVPGSGKSTLIKLLTNCRSTFACTLGAPYGRNLASPGIGSPKTTDNLEHYETRILDEYQLGANRDLSPFNVLVGDPFQGTLHFRAHFTKNLSHRVPKAICTYLRLFDFEIFGENQGTISFPPVYSDQPSIPRGKVIHLGNISRDLTRSHGICSLPPIAVQGLEFEEVTLIYHSSELSKDREGFYIAATRALRRLNVISDNQPPSIDELRPSAGSL</sequence>
<dbReference type="Gene3D" id="3.40.50.300">
    <property type="entry name" value="P-loop containing nucleotide triphosphate hydrolases"/>
    <property type="match status" value="1"/>
</dbReference>
<organism evidence="2">
    <name type="scientific">Garlic virus E</name>
    <dbReference type="NCBI Taxonomy" id="150285"/>
    <lineage>
        <taxon>Viruses</taxon>
        <taxon>Riboviria</taxon>
        <taxon>Orthornavirae</taxon>
        <taxon>Kitrinoviricota</taxon>
        <taxon>Alsuviricetes</taxon>
        <taxon>Tymovirales</taxon>
        <taxon>Alphaflexiviridae</taxon>
        <taxon>Allexivirus</taxon>
        <taxon>Acarallexivirus</taxon>
        <taxon>Allexivirus epsalii</taxon>
    </lineage>
</organism>
<gene>
    <name evidence="2" type="primary">ORF2</name>
</gene>
<dbReference type="GO" id="GO:0005524">
    <property type="term" value="F:ATP binding"/>
    <property type="evidence" value="ECO:0007669"/>
    <property type="project" value="InterPro"/>
</dbReference>
<dbReference type="Pfam" id="PF01443">
    <property type="entry name" value="Viral_helicase1"/>
    <property type="match status" value="1"/>
</dbReference>
<evidence type="ECO:0000259" key="1">
    <source>
        <dbReference type="Pfam" id="PF01443"/>
    </source>
</evidence>
<name>A0A6M2YWW1_9VIRU</name>
<reference evidence="2" key="1">
    <citation type="submission" date="2019-06" db="EMBL/GenBank/DDBJ databases">
        <authorList>
            <person name="Jo Y."/>
            <person name="Cho W.K."/>
        </authorList>
    </citation>
    <scope>NUCLEOTIDE SEQUENCE</scope>
    <source>
        <strain evidence="2">G108</strain>
    </source>
</reference>